<evidence type="ECO:0000313" key="2">
    <source>
        <dbReference type="EMBL" id="CAG6392764.1"/>
    </source>
</evidence>
<evidence type="ECO:0000313" key="3">
    <source>
        <dbReference type="Proteomes" id="UP001152519"/>
    </source>
</evidence>
<feature type="region of interest" description="Disordered" evidence="1">
    <location>
        <begin position="121"/>
        <end position="144"/>
    </location>
</feature>
<proteinExistence type="predicted"/>
<feature type="compositionally biased region" description="Basic and acidic residues" evidence="1">
    <location>
        <begin position="129"/>
        <end position="138"/>
    </location>
</feature>
<dbReference type="Proteomes" id="UP001152519">
    <property type="component" value="Unassembled WGS sequence"/>
</dbReference>
<gene>
    <name evidence="2" type="ORF">SCOCK_180141</name>
</gene>
<dbReference type="AlphaFoldDB" id="A0A9W4DML9"/>
<reference evidence="2" key="1">
    <citation type="submission" date="2021-05" db="EMBL/GenBank/DDBJ databases">
        <authorList>
            <person name="Arsene-Ploetze F."/>
        </authorList>
    </citation>
    <scope>NUCLEOTIDE SEQUENCE</scope>
    <source>
        <strain evidence="2">DSM 42138</strain>
    </source>
</reference>
<protein>
    <submittedName>
        <fullName evidence="2">Uncharacterized protein</fullName>
    </submittedName>
</protein>
<organism evidence="2 3">
    <name type="scientific">Actinacidiphila cocklensis</name>
    <dbReference type="NCBI Taxonomy" id="887465"/>
    <lineage>
        <taxon>Bacteria</taxon>
        <taxon>Bacillati</taxon>
        <taxon>Actinomycetota</taxon>
        <taxon>Actinomycetes</taxon>
        <taxon>Kitasatosporales</taxon>
        <taxon>Streptomycetaceae</taxon>
        <taxon>Actinacidiphila</taxon>
    </lineage>
</organism>
<evidence type="ECO:0000256" key="1">
    <source>
        <dbReference type="SAM" id="MobiDB-lite"/>
    </source>
</evidence>
<name>A0A9W4DML9_9ACTN</name>
<dbReference type="EMBL" id="CAJSLV010000046">
    <property type="protein sequence ID" value="CAG6392764.1"/>
    <property type="molecule type" value="Genomic_DNA"/>
</dbReference>
<keyword evidence="3" id="KW-1185">Reference proteome</keyword>
<sequence length="144" mass="15224">MKKDCETCGNSFDAKRRTAKYCSGKCRVQAQRGSTGTTSTVVAFGIVPQLPAEPEPERRAGPLETAAFQELDAVSRAETLAGGVVLALARRIDQAGPDDTGSSFAALTKELRAALAAAVAGAEQDDEIDRARKQMEAKRRGRAG</sequence>
<comment type="caution">
    <text evidence="2">The sequence shown here is derived from an EMBL/GenBank/DDBJ whole genome shotgun (WGS) entry which is preliminary data.</text>
</comment>
<accession>A0A9W4DML9</accession>